<feature type="transmembrane region" description="Helical" evidence="1">
    <location>
        <begin position="163"/>
        <end position="181"/>
    </location>
</feature>
<keyword evidence="1" id="KW-0472">Membrane</keyword>
<feature type="transmembrane region" description="Helical" evidence="1">
    <location>
        <begin position="78"/>
        <end position="97"/>
    </location>
</feature>
<comment type="caution">
    <text evidence="2">The sequence shown here is derived from an EMBL/GenBank/DDBJ whole genome shotgun (WGS) entry which is preliminary data.</text>
</comment>
<dbReference type="RefSeq" id="WP_345480932.1">
    <property type="nucleotide sequence ID" value="NZ_BAABLP010000004.1"/>
</dbReference>
<keyword evidence="1" id="KW-1133">Transmembrane helix</keyword>
<feature type="transmembrane region" description="Helical" evidence="1">
    <location>
        <begin position="42"/>
        <end position="66"/>
    </location>
</feature>
<keyword evidence="1" id="KW-0812">Transmembrane</keyword>
<feature type="transmembrane region" description="Helical" evidence="1">
    <location>
        <begin position="103"/>
        <end position="122"/>
    </location>
</feature>
<keyword evidence="3" id="KW-1185">Reference proteome</keyword>
<evidence type="ECO:0000313" key="3">
    <source>
        <dbReference type="Proteomes" id="UP001500121"/>
    </source>
</evidence>
<dbReference type="Proteomes" id="UP001500121">
    <property type="component" value="Unassembled WGS sequence"/>
</dbReference>
<dbReference type="EMBL" id="BAABLP010000004">
    <property type="protein sequence ID" value="GAA4747260.1"/>
    <property type="molecule type" value="Genomic_DNA"/>
</dbReference>
<evidence type="ECO:0000313" key="2">
    <source>
        <dbReference type="EMBL" id="GAA4747260.1"/>
    </source>
</evidence>
<evidence type="ECO:0000256" key="1">
    <source>
        <dbReference type="SAM" id="Phobius"/>
    </source>
</evidence>
<reference evidence="3" key="1">
    <citation type="journal article" date="2019" name="Int. J. Syst. Evol. Microbiol.">
        <title>The Global Catalogue of Microorganisms (GCM) 10K type strain sequencing project: providing services to taxonomists for standard genome sequencing and annotation.</title>
        <authorList>
            <consortium name="The Broad Institute Genomics Platform"/>
            <consortium name="The Broad Institute Genome Sequencing Center for Infectious Disease"/>
            <person name="Wu L."/>
            <person name="Ma J."/>
        </authorList>
    </citation>
    <scope>NUCLEOTIDE SEQUENCE [LARGE SCALE GENOMIC DNA]</scope>
    <source>
        <strain evidence="3">JCM 19015</strain>
    </source>
</reference>
<name>A0ABP8Z5H4_9MICO</name>
<proteinExistence type="predicted"/>
<feature type="transmembrane region" description="Helical" evidence="1">
    <location>
        <begin position="134"/>
        <end position="151"/>
    </location>
</feature>
<evidence type="ECO:0008006" key="4">
    <source>
        <dbReference type="Google" id="ProtNLM"/>
    </source>
</evidence>
<accession>A0ABP8Z5H4</accession>
<protein>
    <recommendedName>
        <fullName evidence="4">DUF1648 domain-containing protein</fullName>
    </recommendedName>
</protein>
<sequence>MTRSRGALVLAAVLLVLVVLLGVVAALGDGIPRPVVGHFGGGAVRLGVVQVAAAVLVPPALVAVVAALRGTGRLERTAVPWALGAASPIVLFLVARLNGVAEAVALVLVYAATAGGVLLRSLHRPGGDPMPLRWAAVLGIVPWGVVAFSQIGGQLTGTPVPAGVPLLTEVVLAASIAEYVVAHRRRDHPLAPAVALGLAALPGVLLAVLALAFLH</sequence>
<gene>
    <name evidence="2" type="ORF">GCM10025783_19200</name>
</gene>
<organism evidence="2 3">
    <name type="scientific">Amnibacterium soli</name>
    <dbReference type="NCBI Taxonomy" id="1282736"/>
    <lineage>
        <taxon>Bacteria</taxon>
        <taxon>Bacillati</taxon>
        <taxon>Actinomycetota</taxon>
        <taxon>Actinomycetes</taxon>
        <taxon>Micrococcales</taxon>
        <taxon>Microbacteriaceae</taxon>
        <taxon>Amnibacterium</taxon>
    </lineage>
</organism>
<feature type="transmembrane region" description="Helical" evidence="1">
    <location>
        <begin position="193"/>
        <end position="214"/>
    </location>
</feature>